<dbReference type="EMBL" id="JH171116">
    <property type="protein sequence ID" value="EHB10694.1"/>
    <property type="molecule type" value="Genomic_DNA"/>
</dbReference>
<proteinExistence type="predicted"/>
<feature type="domain" description="DUF5577" evidence="2">
    <location>
        <begin position="69"/>
        <end position="168"/>
    </location>
</feature>
<feature type="region of interest" description="Disordered" evidence="1">
    <location>
        <begin position="79"/>
        <end position="104"/>
    </location>
</feature>
<feature type="compositionally biased region" description="Polar residues" evidence="1">
    <location>
        <begin position="95"/>
        <end position="104"/>
    </location>
</feature>
<name>G5BN33_HETGA</name>
<dbReference type="Proteomes" id="UP000006813">
    <property type="component" value="Unassembled WGS sequence"/>
</dbReference>
<dbReference type="InterPro" id="IPR039161">
    <property type="entry name" value="C19orf47-like"/>
</dbReference>
<accession>G5BN33</accession>
<dbReference type="AlphaFoldDB" id="G5BN33"/>
<dbReference type="Pfam" id="PF17740">
    <property type="entry name" value="DUF5577"/>
    <property type="match status" value="1"/>
</dbReference>
<dbReference type="GO" id="GO:0005634">
    <property type="term" value="C:nucleus"/>
    <property type="evidence" value="ECO:0007669"/>
    <property type="project" value="TreeGrafter"/>
</dbReference>
<organism evidence="3 4">
    <name type="scientific">Heterocephalus glaber</name>
    <name type="common">Naked mole rat</name>
    <dbReference type="NCBI Taxonomy" id="10181"/>
    <lineage>
        <taxon>Eukaryota</taxon>
        <taxon>Metazoa</taxon>
        <taxon>Chordata</taxon>
        <taxon>Craniata</taxon>
        <taxon>Vertebrata</taxon>
        <taxon>Euteleostomi</taxon>
        <taxon>Mammalia</taxon>
        <taxon>Eutheria</taxon>
        <taxon>Euarchontoglires</taxon>
        <taxon>Glires</taxon>
        <taxon>Rodentia</taxon>
        <taxon>Hystricomorpha</taxon>
        <taxon>Bathyergidae</taxon>
        <taxon>Heterocephalus</taxon>
    </lineage>
</organism>
<dbReference type="SUPFAM" id="SSF47769">
    <property type="entry name" value="SAM/Pointed domain"/>
    <property type="match status" value="1"/>
</dbReference>
<dbReference type="InParanoid" id="G5BN33"/>
<evidence type="ECO:0000259" key="2">
    <source>
        <dbReference type="Pfam" id="PF17740"/>
    </source>
</evidence>
<sequence>MNYAVVFVDNRIQKSMLLDLNKEIMNELGVTVVGDIIAILKHAKVVHCRDMCKAATESVPCSPRPLPAELSLGAPSAASRMITNSLNRDSPPGTPTRQPDTSTSKISITVSNKMAVKSAKASALARREEESLEVPTMRHQVTAEMERKYIINMPKGTIPLTRKILEQQ</sequence>
<reference evidence="3 4" key="1">
    <citation type="journal article" date="2011" name="Nature">
        <title>Genome sequencing reveals insights into physiology and longevity of the naked mole rat.</title>
        <authorList>
            <person name="Kim E.B."/>
            <person name="Fang X."/>
            <person name="Fushan A.A."/>
            <person name="Huang Z."/>
            <person name="Lobanov A.V."/>
            <person name="Han L."/>
            <person name="Marino S.M."/>
            <person name="Sun X."/>
            <person name="Turanov A.A."/>
            <person name="Yang P."/>
            <person name="Yim S.H."/>
            <person name="Zhao X."/>
            <person name="Kasaikina M.V."/>
            <person name="Stoletzki N."/>
            <person name="Peng C."/>
            <person name="Polak P."/>
            <person name="Xiong Z."/>
            <person name="Kiezun A."/>
            <person name="Zhu Y."/>
            <person name="Chen Y."/>
            <person name="Kryukov G.V."/>
            <person name="Zhang Q."/>
            <person name="Peshkin L."/>
            <person name="Yang L."/>
            <person name="Bronson R.T."/>
            <person name="Buffenstein R."/>
            <person name="Wang B."/>
            <person name="Han C."/>
            <person name="Li Q."/>
            <person name="Chen L."/>
            <person name="Zhao W."/>
            <person name="Sunyaev S.R."/>
            <person name="Park T.J."/>
            <person name="Zhang G."/>
            <person name="Wang J."/>
            <person name="Gladyshev V.N."/>
        </authorList>
    </citation>
    <scope>NUCLEOTIDE SEQUENCE [LARGE SCALE GENOMIC DNA]</scope>
</reference>
<dbReference type="PANTHER" id="PTHR21359">
    <property type="entry name" value="DUF5577 DOMAIN-CONTAINING PROTEIN"/>
    <property type="match status" value="1"/>
</dbReference>
<dbReference type="InterPro" id="IPR013761">
    <property type="entry name" value="SAM/pointed_sf"/>
</dbReference>
<protein>
    <recommendedName>
        <fullName evidence="2">DUF5577 domain-containing protein</fullName>
    </recommendedName>
</protein>
<dbReference type="Gene3D" id="1.10.150.50">
    <property type="entry name" value="Transcription Factor, Ets-1"/>
    <property type="match status" value="1"/>
</dbReference>
<gene>
    <name evidence="3" type="ORF">GW7_06275</name>
</gene>
<dbReference type="InterPro" id="IPR041477">
    <property type="entry name" value="DUF5577"/>
</dbReference>
<evidence type="ECO:0000256" key="1">
    <source>
        <dbReference type="SAM" id="MobiDB-lite"/>
    </source>
</evidence>
<dbReference type="Pfam" id="PF18017">
    <property type="entry name" value="SAM_4"/>
    <property type="match status" value="1"/>
</dbReference>
<evidence type="ECO:0000313" key="3">
    <source>
        <dbReference type="EMBL" id="EHB10694.1"/>
    </source>
</evidence>
<evidence type="ECO:0000313" key="4">
    <source>
        <dbReference type="Proteomes" id="UP000006813"/>
    </source>
</evidence>
<dbReference type="PANTHER" id="PTHR21359:SF1">
    <property type="entry name" value="DUF5577 DOMAIN-CONTAINING PROTEIN"/>
    <property type="match status" value="1"/>
</dbReference>